<reference evidence="1 2" key="1">
    <citation type="submission" date="2013-01" db="EMBL/GenBank/DDBJ databases">
        <authorList>
            <person name="Harkins D.M."/>
            <person name="Durkin A.S."/>
            <person name="Brinkac L.M."/>
            <person name="Haft D.H."/>
            <person name="Selengut J.D."/>
            <person name="Sanka R."/>
            <person name="DePew J."/>
            <person name="Purushe J."/>
            <person name="Hospenthal D.R."/>
            <person name="Murray C.K."/>
            <person name="Pimentel G."/>
            <person name="Wasfy M."/>
            <person name="Parker T."/>
            <person name="Miller R.S."/>
            <person name="Vinetz J.M."/>
            <person name="Sutton G.G."/>
            <person name="Nierman W.C."/>
            <person name="Fouts D.E."/>
        </authorList>
    </citation>
    <scope>NUCLEOTIDE SEQUENCE [LARGE SCALE GENOMIC DNA]</scope>
    <source>
        <strain evidence="1 2">2006001854</strain>
    </source>
</reference>
<evidence type="ECO:0000313" key="2">
    <source>
        <dbReference type="Proteomes" id="UP000012128"/>
    </source>
</evidence>
<dbReference type="AlphaFoldDB" id="M6G7M9"/>
<accession>M6G7M9</accession>
<dbReference type="EMBL" id="AFLW02000167">
    <property type="protein sequence ID" value="EMM80770.1"/>
    <property type="molecule type" value="Genomic_DNA"/>
</dbReference>
<protein>
    <submittedName>
        <fullName evidence="1">Uncharacterized protein</fullName>
    </submittedName>
</protein>
<gene>
    <name evidence="1" type="ORF">LEP1GSC037_1663</name>
</gene>
<comment type="caution">
    <text evidence="1">The sequence shown here is derived from an EMBL/GenBank/DDBJ whole genome shotgun (WGS) entry which is preliminary data.</text>
</comment>
<sequence>MDPPPLLGLELVLAPTGVAEINPKTDKSFWSSDSLFWQTVKSSKLIIIIEIFLNIV</sequence>
<evidence type="ECO:0000313" key="1">
    <source>
        <dbReference type="EMBL" id="EMM80770.1"/>
    </source>
</evidence>
<name>M6G7M9_LEPIR</name>
<dbReference type="Proteomes" id="UP000012128">
    <property type="component" value="Unassembled WGS sequence"/>
</dbReference>
<proteinExistence type="predicted"/>
<organism evidence="1 2">
    <name type="scientific">Leptospira interrogans str. 2006001854</name>
    <dbReference type="NCBI Taxonomy" id="1001590"/>
    <lineage>
        <taxon>Bacteria</taxon>
        <taxon>Pseudomonadati</taxon>
        <taxon>Spirochaetota</taxon>
        <taxon>Spirochaetia</taxon>
        <taxon>Leptospirales</taxon>
        <taxon>Leptospiraceae</taxon>
        <taxon>Leptospira</taxon>
    </lineage>
</organism>